<keyword evidence="2" id="KW-1133">Transmembrane helix</keyword>
<dbReference type="InterPro" id="IPR051082">
    <property type="entry name" value="Pentapeptide-BTB/POZ_domain"/>
</dbReference>
<feature type="region of interest" description="Disordered" evidence="1">
    <location>
        <begin position="373"/>
        <end position="395"/>
    </location>
</feature>
<dbReference type="PANTHER" id="PTHR14136">
    <property type="entry name" value="BTB_POZ DOMAIN-CONTAINING PROTEIN KCTD9"/>
    <property type="match status" value="1"/>
</dbReference>
<name>K0JUZ0_SACES</name>
<feature type="transmembrane region" description="Helical" evidence="2">
    <location>
        <begin position="277"/>
        <end position="303"/>
    </location>
</feature>
<keyword evidence="2" id="KW-0472">Membrane</keyword>
<gene>
    <name evidence="3" type="ordered locus">BN6_20100</name>
</gene>
<keyword evidence="4" id="KW-1185">Reference proteome</keyword>
<dbReference type="KEGG" id="sesp:BN6_20100"/>
<dbReference type="AlphaFoldDB" id="K0JUZ0"/>
<evidence type="ECO:0000256" key="2">
    <source>
        <dbReference type="SAM" id="Phobius"/>
    </source>
</evidence>
<protein>
    <recommendedName>
        <fullName evidence="5">Pentapeptide repeat-containing protein</fullName>
    </recommendedName>
</protein>
<dbReference type="EMBL" id="HE804045">
    <property type="protein sequence ID" value="CCH29332.1"/>
    <property type="molecule type" value="Genomic_DNA"/>
</dbReference>
<accession>K0JUZ0</accession>
<dbReference type="PANTHER" id="PTHR14136:SF17">
    <property type="entry name" value="BTB_POZ DOMAIN-CONTAINING PROTEIN KCTD9"/>
    <property type="match status" value="1"/>
</dbReference>
<sequence>MRVLGRMRSDRVLRRPTPPRIHNPLGGRFPKHGSEFAFGDPTSWGAEDVLTRTDTRLYGTATAQAWNRLHPRLTHRNAWIDHSGPLPIIEGTVTRLTVEHLPSGGVNKPVWLWCSGTDADAAQVDRHPQMFLRRFDVEHTFRMLKQTLGWTRPRLRSPEAADRWTWLILAAHTQLRLARPLVADLHHPWERPVEPARLTPARVRRGFRNIHITGCGQATPSGPGGGASRMWCKACGMSAYRTPRLRRALPSPPPRVVRLARLLNPVDRKPRSIRGRAWNWTAFAAVLAALAAGAGVVFTGLALQATRAQNAVTEQGQLTDRFTKAVDQLDRTGPDHLQARLGGIYALERLARDSPRDQPTVIAALSAFVRGTAPRRPAPVPSTAHTPTPASGFEPCAQQPAVDVQAALTVLGRRATDQDQRTRINLAETCLARANLARADLTGANLANADLTLADLAGANLANTDLSAAKLANADLVDRYRNGADLAGAYLVDANLAGANLINADLARADLTRADLTRADLARADLTRVDLTHADLTAANLSGTRR</sequence>
<evidence type="ECO:0000313" key="4">
    <source>
        <dbReference type="Proteomes" id="UP000006281"/>
    </source>
</evidence>
<dbReference type="InterPro" id="IPR012337">
    <property type="entry name" value="RNaseH-like_sf"/>
</dbReference>
<keyword evidence="2" id="KW-0812">Transmembrane</keyword>
<dbReference type="STRING" id="1179773.BN6_20100"/>
<evidence type="ECO:0000256" key="1">
    <source>
        <dbReference type="SAM" id="MobiDB-lite"/>
    </source>
</evidence>
<feature type="region of interest" description="Disordered" evidence="1">
    <location>
        <begin position="1"/>
        <end position="28"/>
    </location>
</feature>
<reference evidence="3 4" key="1">
    <citation type="journal article" date="2012" name="BMC Genomics">
        <title>Complete genome sequence of Saccharothrix espanaensis DSM 44229T and comparison to the other completely sequenced Pseudonocardiaceae.</title>
        <authorList>
            <person name="Strobel T."/>
            <person name="Al-Dilaimi A."/>
            <person name="Blom J."/>
            <person name="Gessner A."/>
            <person name="Kalinowski J."/>
            <person name="Luzhetska M."/>
            <person name="Puhler A."/>
            <person name="Szczepanowski R."/>
            <person name="Bechthold A."/>
            <person name="Ruckert C."/>
        </authorList>
    </citation>
    <scope>NUCLEOTIDE SEQUENCE [LARGE SCALE GENOMIC DNA]</scope>
    <source>
        <strain evidence="4">ATCC 51144 / DSM 44229 / JCM 9112 / NBRC 15066 / NRRL 15764</strain>
    </source>
</reference>
<dbReference type="Pfam" id="PF00805">
    <property type="entry name" value="Pentapeptide"/>
    <property type="match status" value="2"/>
</dbReference>
<evidence type="ECO:0000313" key="3">
    <source>
        <dbReference type="EMBL" id="CCH29332.1"/>
    </source>
</evidence>
<dbReference type="Proteomes" id="UP000006281">
    <property type="component" value="Chromosome"/>
</dbReference>
<dbReference type="SUPFAM" id="SSF141571">
    <property type="entry name" value="Pentapeptide repeat-like"/>
    <property type="match status" value="1"/>
</dbReference>
<dbReference type="HOGENOM" id="CLU_498643_0_0_11"/>
<evidence type="ECO:0008006" key="5">
    <source>
        <dbReference type="Google" id="ProtNLM"/>
    </source>
</evidence>
<proteinExistence type="predicted"/>
<dbReference type="SUPFAM" id="SSF53098">
    <property type="entry name" value="Ribonuclease H-like"/>
    <property type="match status" value="1"/>
</dbReference>
<dbReference type="eggNOG" id="COG1357">
    <property type="taxonomic scope" value="Bacteria"/>
</dbReference>
<organism evidence="3 4">
    <name type="scientific">Saccharothrix espanaensis (strain ATCC 51144 / DSM 44229 / JCM 9112 / NBRC 15066 / NRRL 15764)</name>
    <dbReference type="NCBI Taxonomy" id="1179773"/>
    <lineage>
        <taxon>Bacteria</taxon>
        <taxon>Bacillati</taxon>
        <taxon>Actinomycetota</taxon>
        <taxon>Actinomycetes</taxon>
        <taxon>Pseudonocardiales</taxon>
        <taxon>Pseudonocardiaceae</taxon>
        <taxon>Saccharothrix</taxon>
    </lineage>
</organism>
<dbReference type="PATRIC" id="fig|1179773.3.peg.2016"/>
<dbReference type="InterPro" id="IPR001646">
    <property type="entry name" value="5peptide_repeat"/>
</dbReference>
<dbReference type="Gene3D" id="2.160.20.80">
    <property type="entry name" value="E3 ubiquitin-protein ligase SopA"/>
    <property type="match status" value="2"/>
</dbReference>